<dbReference type="EMBL" id="EU197055">
    <property type="protein sequence ID" value="ABY63160.1"/>
    <property type="molecule type" value="Genomic_DNA"/>
</dbReference>
<reference evidence="1 2" key="1">
    <citation type="journal article" date="2008" name="Virology">
        <title>Characterization of Pseudomonas chlororaphis myovirus 201varphi2-1 via genomic sequencing, mass spectrometry, and electron microscopy.</title>
        <authorList>
            <person name="Thomas J.A."/>
            <person name="Rolando M.R."/>
            <person name="Carroll C.A."/>
            <person name="Shen P.S."/>
            <person name="Belnap D.M."/>
            <person name="Weintraub S.T."/>
            <person name="Serwer P."/>
            <person name="Hardies S.C."/>
        </authorList>
    </citation>
    <scope>NUCLEOTIDE SEQUENCE</scope>
</reference>
<keyword evidence="2" id="KW-1185">Reference proteome</keyword>
<proteinExistence type="predicted"/>
<organism evidence="1 2">
    <name type="scientific">Pseudomonas phage 201phi2-1</name>
    <name type="common">Pseudomonas chlororaphis phage 201phi2-1</name>
    <dbReference type="NCBI Taxonomy" id="198110"/>
    <lineage>
        <taxon>Viruses</taxon>
        <taxon>Duplodnaviria</taxon>
        <taxon>Heunggongvirae</taxon>
        <taxon>Uroviricota</taxon>
        <taxon>Caudoviricetes</taxon>
        <taxon>Chimalliviridae</taxon>
        <taxon>Serwervirus</taxon>
        <taxon>Serwervirus 201phi21</taxon>
    </lineage>
</organism>
<protein>
    <submittedName>
        <fullName evidence="1">Uncharacterized protein</fullName>
    </submittedName>
</protein>
<evidence type="ECO:0000313" key="1">
    <source>
        <dbReference type="EMBL" id="ABY63160.1"/>
    </source>
</evidence>
<gene>
    <name evidence="1" type="ORF">201phi2-1p335</name>
</gene>
<dbReference type="RefSeq" id="YP_001957056.1">
    <property type="nucleotide sequence ID" value="NC_010821.1"/>
</dbReference>
<organismHost>
    <name type="scientific">Pseudomonas chlororaphis</name>
    <dbReference type="NCBI Taxonomy" id="587753"/>
</organismHost>
<sequence>MSVIGDIKKYLTHQFTDPTVFLGIAQMLQAGIPIVKVRYRNVPEPRYYMGTGERYGNGVGKHARWMMTVTHFKQHDDGISRLEPEISPWMDQRELDLLLQWHNYDIHVMEATFVSAVTAEDQVDIIKDIVRRLKPGQGYNYSGSEIKTDCIQPDGYLIHTGSHKRIVPERFINTGLVFPRDQFGNDFKTKNLFVADEKRIRRQHRSNKDLHRWLVVKPVVSVNDQWAIKYTNGHTAHAPVHYYSVDIDIDNKAMKGHPFYIRELVEQALKDIHAIHSDGDYVFNPDNVLITWDGRSETLPKWLERAARYRASNDEEPIIITENFNGEVDFGYYNNVKLTLGNK</sequence>
<evidence type="ECO:0000313" key="2">
    <source>
        <dbReference type="Proteomes" id="UP000002421"/>
    </source>
</evidence>
<dbReference type="Proteomes" id="UP000002421">
    <property type="component" value="Segment"/>
</dbReference>
<dbReference type="KEGG" id="vg:6372611"/>
<accession>B3FJJ5</accession>
<name>B3FJJ5_BP201</name>